<accession>A0A317PYX4</accession>
<proteinExistence type="predicted"/>
<sequence>MLAASTTRHTTTRLWASVKRKADWRKWLFSHLDYRVIIRFTRFMPAMVAAKGPCHQGFEQTHRHILGRANPTRYRDCIIRQKVLRNSLVYGNPALMKQLAQCASKIRQFIDGQALPCLPIFAPMHTVSDVLAGALPGFVTGKPITVVSVHDDIGSSVHTQQNNTFGLALEQFDPGKLQGDNGTTLASLVERLLDQQTSLVIFPDALPECTTRLAGRAMSTQTMMLFGKTAAIHTGLATFSRVVKHPVLFYCLFINGQNELDVDILDYTAYRELHGKLPAIIEHAIQKYSHEWLLWHYTSFFYFHS</sequence>
<evidence type="ECO:0008006" key="3">
    <source>
        <dbReference type="Google" id="ProtNLM"/>
    </source>
</evidence>
<comment type="caution">
    <text evidence="1">The sequence shown here is derived from an EMBL/GenBank/DDBJ whole genome shotgun (WGS) entry which is preliminary data.</text>
</comment>
<organism evidence="1 2">
    <name type="scientific">Mangrovibacter plantisponsor</name>
    <dbReference type="NCBI Taxonomy" id="451513"/>
    <lineage>
        <taxon>Bacteria</taxon>
        <taxon>Pseudomonadati</taxon>
        <taxon>Pseudomonadota</taxon>
        <taxon>Gammaproteobacteria</taxon>
        <taxon>Enterobacterales</taxon>
        <taxon>Enterobacteriaceae</taxon>
        <taxon>Mangrovibacter</taxon>
    </lineage>
</organism>
<keyword evidence="2" id="KW-1185">Reference proteome</keyword>
<dbReference type="EMBL" id="QGTS01000009">
    <property type="protein sequence ID" value="PWW07061.1"/>
    <property type="molecule type" value="Genomic_DNA"/>
</dbReference>
<evidence type="ECO:0000313" key="1">
    <source>
        <dbReference type="EMBL" id="PWW07061.1"/>
    </source>
</evidence>
<evidence type="ECO:0000313" key="2">
    <source>
        <dbReference type="Proteomes" id="UP000246744"/>
    </source>
</evidence>
<dbReference type="Proteomes" id="UP000246744">
    <property type="component" value="Unassembled WGS sequence"/>
</dbReference>
<reference evidence="1 2" key="1">
    <citation type="submission" date="2018-05" db="EMBL/GenBank/DDBJ databases">
        <title>Genomic Encyclopedia of Type Strains, Phase IV (KMG-IV): sequencing the most valuable type-strain genomes for metagenomic binning, comparative biology and taxonomic classification.</title>
        <authorList>
            <person name="Goeker M."/>
        </authorList>
    </citation>
    <scope>NUCLEOTIDE SEQUENCE [LARGE SCALE GENOMIC DNA]</scope>
    <source>
        <strain evidence="1 2">DSM 19579</strain>
    </source>
</reference>
<gene>
    <name evidence="1" type="ORF">DES37_109181</name>
</gene>
<dbReference type="AlphaFoldDB" id="A0A317PYX4"/>
<protein>
    <recommendedName>
        <fullName evidence="3">Lauroyl/myristoyl acyltransferase</fullName>
    </recommendedName>
</protein>
<name>A0A317PYX4_9ENTR</name>